<dbReference type="InterPro" id="IPR000160">
    <property type="entry name" value="GGDEF_dom"/>
</dbReference>
<name>A0A3N0VJW8_9GAMM</name>
<accession>A0A3N0VJW8</accession>
<sequence length="1024" mass="112399">MPASRLQQFRAQQPLWVQAAALLSLLSVLAALWLSLQSLWSAQQLQVRINRAWALESAQRQLLPILETGTDAALETALQGLLQGADLGFRYLAVLDADGQALIARGRYESINRSRWLSAPARSRLRLALYNSFGETGRISLNDGERRLGSLEYAIGANTAHLVRDEAVERLYRLGFYGAVLALLFGGASLLLLRALWPPAATLSRRLTAAPTGGADKPAPPPLAALAMPGEEAYDQMQIGMLLVDAEQRVRAINATASRLTGWSASDAIGQLIYTVFHLRDAQGQPLASPAERCLREHSGQASQQLRLRPRGGSLSEQHVEASACPLPLADGGQGALMLFRDISAVVAERRRQEQRAALAEGIVDHLAESVLTTDLQGVIQSANARALRLFGYTEEEMSRMTVPRLLPVPFMNTPGLKLTDYVAAGSGRMPKLAGWRKDATTFPAELLVEVMPGDDQERLVVVVRDISERLRSQGLAQRLGRLLDAAGEEIYVFDAQSLYFIEVNKGARRNLGLKPEQLARMSLSSIATDLDPAALQGYLSKLRGGDSDHVSYKTRHRRQDGSSYPVEVRLSFSREEEPPVFMAIALDITEREAAEKQMRQLAHFDSLTGLPNRTLLVDRLQQAMRVAARGDRQLGLFFLGLDDFKAINERHGHAVGDQILRAVADRLGSGLRVADTVSRLGGDEFVVLAQGVRDTDEALLLAEKIQEQLRVPMEVRGQRFPLSASIGISLSPLDPADAEGLLRHADLAMIQARRQGPGQVRLHPLDHPETPDGEQPPDLSRDIHAALEAGEIQLRLLPVFGVDDSVVAAEADFCWQHPRHGDIGSEETLRAARRLGLNSVIESWLLREVLRLQSPNQAQALPALPILLPLTARQWRDPEFAERLRELLEQFRVPPSQLIPLIEGEDWPDAVDSLPMLWSRLLRQGLRLAVRRPALDAVLESVALLVLPAEAAAGGSQDEASLERIRRYASAGRPLLLEGLGAGQSRQRFQQAGVSYFCSPALQAPLSAVQFMARYGGRPLKPL</sequence>
<feature type="region of interest" description="Disordered" evidence="1">
    <location>
        <begin position="760"/>
        <end position="779"/>
    </location>
</feature>
<dbReference type="SMART" id="SM00052">
    <property type="entry name" value="EAL"/>
    <property type="match status" value="1"/>
</dbReference>
<protein>
    <submittedName>
        <fullName evidence="7">Sensor domain-containing diguanylate cyclase</fullName>
    </submittedName>
</protein>
<dbReference type="CDD" id="cd01949">
    <property type="entry name" value="GGDEF"/>
    <property type="match status" value="1"/>
</dbReference>
<dbReference type="InParanoid" id="A0A3N0VJW8"/>
<evidence type="ECO:0000259" key="6">
    <source>
        <dbReference type="PROSITE" id="PS50887"/>
    </source>
</evidence>
<dbReference type="Pfam" id="PF00563">
    <property type="entry name" value="EAL"/>
    <property type="match status" value="1"/>
</dbReference>
<dbReference type="InterPro" id="IPR035965">
    <property type="entry name" value="PAS-like_dom_sf"/>
</dbReference>
<dbReference type="PROSITE" id="PS50113">
    <property type="entry name" value="PAC"/>
    <property type="match status" value="1"/>
</dbReference>
<keyword evidence="2" id="KW-1133">Transmembrane helix</keyword>
<dbReference type="PROSITE" id="PS50883">
    <property type="entry name" value="EAL"/>
    <property type="match status" value="1"/>
</dbReference>
<keyword evidence="8" id="KW-1185">Reference proteome</keyword>
<keyword evidence="2" id="KW-0812">Transmembrane</keyword>
<gene>
    <name evidence="7" type="ORF">ED208_00105</name>
</gene>
<feature type="domain" description="GGDEF" evidence="6">
    <location>
        <begin position="633"/>
        <end position="766"/>
    </location>
</feature>
<feature type="domain" description="EAL" evidence="5">
    <location>
        <begin position="777"/>
        <end position="1024"/>
    </location>
</feature>
<feature type="region of interest" description="Disordered" evidence="1">
    <location>
        <begin position="298"/>
        <end position="319"/>
    </location>
</feature>
<dbReference type="Proteomes" id="UP000282106">
    <property type="component" value="Unassembled WGS sequence"/>
</dbReference>
<keyword evidence="2" id="KW-0472">Membrane</keyword>
<feature type="domain" description="PAS" evidence="3">
    <location>
        <begin position="231"/>
        <end position="281"/>
    </location>
</feature>
<dbReference type="AlphaFoldDB" id="A0A3N0VJW8"/>
<dbReference type="Pfam" id="PF08448">
    <property type="entry name" value="PAS_4"/>
    <property type="match status" value="1"/>
</dbReference>
<proteinExistence type="predicted"/>
<evidence type="ECO:0000259" key="3">
    <source>
        <dbReference type="PROSITE" id="PS50112"/>
    </source>
</evidence>
<dbReference type="SUPFAM" id="SSF55073">
    <property type="entry name" value="Nucleotide cyclase"/>
    <property type="match status" value="1"/>
</dbReference>
<dbReference type="PANTHER" id="PTHR44757:SF2">
    <property type="entry name" value="BIOFILM ARCHITECTURE MAINTENANCE PROTEIN MBAA"/>
    <property type="match status" value="1"/>
</dbReference>
<dbReference type="RefSeq" id="WP_123209832.1">
    <property type="nucleotide sequence ID" value="NZ_RJVO01000001.1"/>
</dbReference>
<evidence type="ECO:0000313" key="7">
    <source>
        <dbReference type="EMBL" id="ROH92980.1"/>
    </source>
</evidence>
<feature type="domain" description="PAS" evidence="3">
    <location>
        <begin position="356"/>
        <end position="398"/>
    </location>
</feature>
<dbReference type="InterPro" id="IPR029787">
    <property type="entry name" value="Nucleotide_cyclase"/>
</dbReference>
<feature type="transmembrane region" description="Helical" evidence="2">
    <location>
        <begin position="174"/>
        <end position="197"/>
    </location>
</feature>
<dbReference type="Pfam" id="PF00990">
    <property type="entry name" value="GGDEF"/>
    <property type="match status" value="1"/>
</dbReference>
<organism evidence="7 8">
    <name type="scientific">Stagnimonas aquatica</name>
    <dbReference type="NCBI Taxonomy" id="2689987"/>
    <lineage>
        <taxon>Bacteria</taxon>
        <taxon>Pseudomonadati</taxon>
        <taxon>Pseudomonadota</taxon>
        <taxon>Gammaproteobacteria</taxon>
        <taxon>Nevskiales</taxon>
        <taxon>Nevskiaceae</taxon>
        <taxon>Stagnimonas</taxon>
    </lineage>
</organism>
<dbReference type="InterPro" id="IPR035919">
    <property type="entry name" value="EAL_sf"/>
</dbReference>
<evidence type="ECO:0000259" key="4">
    <source>
        <dbReference type="PROSITE" id="PS50113"/>
    </source>
</evidence>
<dbReference type="CDD" id="cd00130">
    <property type="entry name" value="PAS"/>
    <property type="match status" value="3"/>
</dbReference>
<evidence type="ECO:0000259" key="5">
    <source>
        <dbReference type="PROSITE" id="PS50883"/>
    </source>
</evidence>
<feature type="domain" description="PAC" evidence="4">
    <location>
        <begin position="551"/>
        <end position="601"/>
    </location>
</feature>
<comment type="caution">
    <text evidence="7">The sequence shown here is derived from an EMBL/GenBank/DDBJ whole genome shotgun (WGS) entry which is preliminary data.</text>
</comment>
<dbReference type="SUPFAM" id="SSF55785">
    <property type="entry name" value="PYP-like sensor domain (PAS domain)"/>
    <property type="match status" value="3"/>
</dbReference>
<evidence type="ECO:0000313" key="8">
    <source>
        <dbReference type="Proteomes" id="UP000282106"/>
    </source>
</evidence>
<dbReference type="PROSITE" id="PS50887">
    <property type="entry name" value="GGDEF"/>
    <property type="match status" value="1"/>
</dbReference>
<dbReference type="NCBIfam" id="TIGR00254">
    <property type="entry name" value="GGDEF"/>
    <property type="match status" value="1"/>
</dbReference>
<dbReference type="SMART" id="SM00267">
    <property type="entry name" value="GGDEF"/>
    <property type="match status" value="1"/>
</dbReference>
<feature type="domain" description="PAS" evidence="3">
    <location>
        <begin position="476"/>
        <end position="519"/>
    </location>
</feature>
<dbReference type="InterPro" id="IPR000014">
    <property type="entry name" value="PAS"/>
</dbReference>
<evidence type="ECO:0000256" key="1">
    <source>
        <dbReference type="SAM" id="MobiDB-lite"/>
    </source>
</evidence>
<dbReference type="InterPro" id="IPR013656">
    <property type="entry name" value="PAS_4"/>
</dbReference>
<evidence type="ECO:0000256" key="2">
    <source>
        <dbReference type="SAM" id="Phobius"/>
    </source>
</evidence>
<dbReference type="PROSITE" id="PS50112">
    <property type="entry name" value="PAS"/>
    <property type="match status" value="3"/>
</dbReference>
<dbReference type="Gene3D" id="3.20.20.450">
    <property type="entry name" value="EAL domain"/>
    <property type="match status" value="1"/>
</dbReference>
<feature type="transmembrane region" description="Helical" evidence="2">
    <location>
        <begin position="15"/>
        <end position="36"/>
    </location>
</feature>
<dbReference type="Gene3D" id="3.30.70.270">
    <property type="match status" value="1"/>
</dbReference>
<dbReference type="Gene3D" id="3.30.450.20">
    <property type="entry name" value="PAS domain"/>
    <property type="match status" value="3"/>
</dbReference>
<dbReference type="InterPro" id="IPR052155">
    <property type="entry name" value="Biofilm_reg_signaling"/>
</dbReference>
<dbReference type="NCBIfam" id="TIGR00229">
    <property type="entry name" value="sensory_box"/>
    <property type="match status" value="3"/>
</dbReference>
<dbReference type="Pfam" id="PF13426">
    <property type="entry name" value="PAS_9"/>
    <property type="match status" value="2"/>
</dbReference>
<dbReference type="SMART" id="SM00086">
    <property type="entry name" value="PAC"/>
    <property type="match status" value="3"/>
</dbReference>
<reference evidence="7 8" key="1">
    <citation type="submission" date="2018-10" db="EMBL/GenBank/DDBJ databases">
        <authorList>
            <person name="Chen W.-M."/>
        </authorList>
    </citation>
    <scope>NUCLEOTIDE SEQUENCE [LARGE SCALE GENOMIC DNA]</scope>
    <source>
        <strain evidence="7 8">THS-13</strain>
    </source>
</reference>
<dbReference type="InterPro" id="IPR000700">
    <property type="entry name" value="PAS-assoc_C"/>
</dbReference>
<dbReference type="SUPFAM" id="SSF141868">
    <property type="entry name" value="EAL domain-like"/>
    <property type="match status" value="1"/>
</dbReference>
<dbReference type="InterPro" id="IPR043128">
    <property type="entry name" value="Rev_trsase/Diguanyl_cyclase"/>
</dbReference>
<dbReference type="SMART" id="SM00091">
    <property type="entry name" value="PAS"/>
    <property type="match status" value="3"/>
</dbReference>
<dbReference type="InterPro" id="IPR001633">
    <property type="entry name" value="EAL_dom"/>
</dbReference>
<dbReference type="EMBL" id="RJVO01000001">
    <property type="protein sequence ID" value="ROH92980.1"/>
    <property type="molecule type" value="Genomic_DNA"/>
</dbReference>
<dbReference type="InterPro" id="IPR001610">
    <property type="entry name" value="PAC"/>
</dbReference>
<dbReference type="PANTHER" id="PTHR44757">
    <property type="entry name" value="DIGUANYLATE CYCLASE DGCP"/>
    <property type="match status" value="1"/>
</dbReference>